<keyword evidence="2" id="KW-1003">Cell membrane</keyword>
<dbReference type="GO" id="GO:0015648">
    <property type="term" value="F:lipid-linked peptidoglycan transporter activity"/>
    <property type="evidence" value="ECO:0007669"/>
    <property type="project" value="TreeGrafter"/>
</dbReference>
<dbReference type="GO" id="GO:0009252">
    <property type="term" value="P:peptidoglycan biosynthetic process"/>
    <property type="evidence" value="ECO:0007669"/>
    <property type="project" value="UniProtKB-KW"/>
</dbReference>
<feature type="transmembrane region" description="Helical" evidence="9">
    <location>
        <begin position="352"/>
        <end position="372"/>
    </location>
</feature>
<evidence type="ECO:0000256" key="8">
    <source>
        <dbReference type="SAM" id="MobiDB-lite"/>
    </source>
</evidence>
<dbReference type="InterPro" id="IPR004268">
    <property type="entry name" value="MurJ"/>
</dbReference>
<dbReference type="Proteomes" id="UP000442535">
    <property type="component" value="Unassembled WGS sequence"/>
</dbReference>
<dbReference type="PRINTS" id="PR01806">
    <property type="entry name" value="VIRFACTRMVIN"/>
</dbReference>
<feature type="compositionally biased region" description="Polar residues" evidence="8">
    <location>
        <begin position="579"/>
        <end position="591"/>
    </location>
</feature>
<dbReference type="InterPro" id="IPR051050">
    <property type="entry name" value="Lipid_II_flippase_MurJ/MviN"/>
</dbReference>
<feature type="region of interest" description="Disordered" evidence="8">
    <location>
        <begin position="570"/>
        <end position="591"/>
    </location>
</feature>
<feature type="transmembrane region" description="Helical" evidence="9">
    <location>
        <begin position="384"/>
        <end position="400"/>
    </location>
</feature>
<feature type="transmembrane region" description="Helical" evidence="9">
    <location>
        <begin position="303"/>
        <end position="332"/>
    </location>
</feature>
<feature type="transmembrane region" description="Helical" evidence="9">
    <location>
        <begin position="216"/>
        <end position="236"/>
    </location>
</feature>
<feature type="transmembrane region" description="Helical" evidence="9">
    <location>
        <begin position="102"/>
        <end position="127"/>
    </location>
</feature>
<evidence type="ECO:0000256" key="4">
    <source>
        <dbReference type="ARBA" id="ARBA00022960"/>
    </source>
</evidence>
<name>A0A7K0K0Z1_9ACTO</name>
<reference evidence="10 11" key="1">
    <citation type="submission" date="2019-08" db="EMBL/GenBank/DDBJ databases">
        <title>In-depth cultivation of the pig gut microbiome towards novel bacterial diversity and tailored functional studies.</title>
        <authorList>
            <person name="Wylensek D."/>
            <person name="Hitch T.C.A."/>
            <person name="Clavel T."/>
        </authorList>
    </citation>
    <scope>NUCLEOTIDE SEQUENCE [LARGE SCALE GENOMIC DNA]</scope>
    <source>
        <strain evidence="10 11">RF-GAM-744-WT-7</strain>
    </source>
</reference>
<feature type="transmembrane region" description="Helical" evidence="9">
    <location>
        <begin position="421"/>
        <end position="440"/>
    </location>
</feature>
<feature type="transmembrane region" description="Helical" evidence="9">
    <location>
        <begin position="262"/>
        <end position="283"/>
    </location>
</feature>
<feature type="transmembrane region" description="Helical" evidence="9">
    <location>
        <begin position="44"/>
        <end position="62"/>
    </location>
</feature>
<evidence type="ECO:0000256" key="6">
    <source>
        <dbReference type="ARBA" id="ARBA00022989"/>
    </source>
</evidence>
<accession>A0A7K0K0Z1</accession>
<sequence length="821" mass="87492">MRLNSSRETREVAAGVAATRTGRSSAIMAAGTLVSRILGFARQWLLVAAIGGFGIADAFNTANTLPNTLYNLLAGGVLNAILVPTIVRALSKNRGKEGTDQVNALLTLASIILLGMVVVTVMLALPIVMLYGGGMPDDLFNLTVIFALWCLPQIFFYGTYALLGQVLNSLSSFGPYMWAPVVNNVIGITGLVLFIRLYGTAPAENFDTSTWDAPKIALLAGSMTLGIALQALVLLFPLKRLGFQLRANFQWRGLGFRHTGKVAAWAFAGIFANALMNLIATRIGSEANGAGNLAGEFYPATSLFGYATMLYMLPQSLVTISVSTAVFTAMAYHATQNDFPALSEDYLKALRLSSLFTILLAGMLIVGALPLANFTASALPPEQAQALATVLVILSLGIPGQTIFSTNTRVFYSLEDTRTQFLVTLPAPVLTGLFALVARFALPPDYWLEVTLIGEPLSLLVGGLIGLALLRRRGISAHVIRDASSHYLRCLVAVVLAGIPAWLVLYGVFEVPDENYTIADTFFSGFIRSLLVGFIMGSLYFFLTWVFNVTEVRDTVKTFADKVGRRPAGTATLGENERSAMSTDTSATESASWKAGTRNVFSQSFADARQAAQDNDNAVKVAAEESKLTVKIVAVGVALVCIIALVVWFWPRPQATTANETLDLSPQSELKVVPDAAPAPLPIAGVTSISGKNDGWDNAEMAPLAIDGKPETSWRTDAMRTSTLVDGRGFGLAINLGEAPVKVRKVIVTSSAKGGVLELRQTTAQDPSGGALLGSLPLADTVTYELAEPVETNQLVLWSTEMPTGPGGGFRLTVSEVQVLG</sequence>
<keyword evidence="11" id="KW-1185">Reference proteome</keyword>
<feature type="transmembrane region" description="Helical" evidence="9">
    <location>
        <begin position="490"/>
        <end position="509"/>
    </location>
</feature>
<feature type="transmembrane region" description="Helical" evidence="9">
    <location>
        <begin position="68"/>
        <end position="90"/>
    </location>
</feature>
<keyword evidence="5" id="KW-0573">Peptidoglycan synthesis</keyword>
<evidence type="ECO:0000256" key="9">
    <source>
        <dbReference type="SAM" id="Phobius"/>
    </source>
</evidence>
<comment type="caution">
    <text evidence="10">The sequence shown here is derived from an EMBL/GenBank/DDBJ whole genome shotgun (WGS) entry which is preliminary data.</text>
</comment>
<dbReference type="Pfam" id="PF03023">
    <property type="entry name" value="MurJ"/>
    <property type="match status" value="1"/>
</dbReference>
<dbReference type="CDD" id="cd13123">
    <property type="entry name" value="MATE_MurJ_like"/>
    <property type="match status" value="1"/>
</dbReference>
<evidence type="ECO:0000313" key="11">
    <source>
        <dbReference type="Proteomes" id="UP000442535"/>
    </source>
</evidence>
<keyword evidence="6 9" id="KW-1133">Transmembrane helix</keyword>
<dbReference type="PANTHER" id="PTHR47019">
    <property type="entry name" value="LIPID II FLIPPASE MURJ"/>
    <property type="match status" value="1"/>
</dbReference>
<protein>
    <submittedName>
        <fullName evidence="10">Murein biosynthesis integral membrane protein MurJ</fullName>
    </submittedName>
</protein>
<keyword evidence="7 9" id="KW-0472">Membrane</keyword>
<evidence type="ECO:0000256" key="5">
    <source>
        <dbReference type="ARBA" id="ARBA00022984"/>
    </source>
</evidence>
<feature type="transmembrane region" description="Helical" evidence="9">
    <location>
        <begin position="628"/>
        <end position="650"/>
    </location>
</feature>
<dbReference type="PANTHER" id="PTHR47019:SF1">
    <property type="entry name" value="LIPID II FLIPPASE MURJ"/>
    <property type="match status" value="1"/>
</dbReference>
<evidence type="ECO:0000256" key="3">
    <source>
        <dbReference type="ARBA" id="ARBA00022692"/>
    </source>
</evidence>
<feature type="transmembrane region" description="Helical" evidence="9">
    <location>
        <begin position="446"/>
        <end position="470"/>
    </location>
</feature>
<proteinExistence type="predicted"/>
<evidence type="ECO:0000256" key="2">
    <source>
        <dbReference type="ARBA" id="ARBA00022475"/>
    </source>
</evidence>
<evidence type="ECO:0000256" key="7">
    <source>
        <dbReference type="ARBA" id="ARBA00023136"/>
    </source>
</evidence>
<gene>
    <name evidence="10" type="ORF">FYJ63_02305</name>
</gene>
<dbReference type="EMBL" id="VUMY01000003">
    <property type="protein sequence ID" value="MST49089.1"/>
    <property type="molecule type" value="Genomic_DNA"/>
</dbReference>
<keyword evidence="4" id="KW-0133">Cell shape</keyword>
<dbReference type="GO" id="GO:0008360">
    <property type="term" value="P:regulation of cell shape"/>
    <property type="evidence" value="ECO:0007669"/>
    <property type="project" value="UniProtKB-KW"/>
</dbReference>
<feature type="transmembrane region" description="Helical" evidence="9">
    <location>
        <begin position="139"/>
        <end position="163"/>
    </location>
</feature>
<dbReference type="GO" id="GO:0034204">
    <property type="term" value="P:lipid translocation"/>
    <property type="evidence" value="ECO:0007669"/>
    <property type="project" value="TreeGrafter"/>
</dbReference>
<dbReference type="GO" id="GO:0005886">
    <property type="term" value="C:plasma membrane"/>
    <property type="evidence" value="ECO:0007669"/>
    <property type="project" value="UniProtKB-SubCell"/>
</dbReference>
<feature type="transmembrane region" description="Helical" evidence="9">
    <location>
        <begin position="521"/>
        <end position="543"/>
    </location>
</feature>
<feature type="transmembrane region" description="Helical" evidence="9">
    <location>
        <begin position="175"/>
        <end position="196"/>
    </location>
</feature>
<dbReference type="RefSeq" id="WP_154543413.1">
    <property type="nucleotide sequence ID" value="NZ_VUMY01000003.1"/>
</dbReference>
<keyword evidence="3 9" id="KW-0812">Transmembrane</keyword>
<evidence type="ECO:0000313" key="10">
    <source>
        <dbReference type="EMBL" id="MST49089.1"/>
    </source>
</evidence>
<organism evidence="10 11">
    <name type="scientific">Mobiluncus porci</name>
    <dbReference type="NCBI Taxonomy" id="2652278"/>
    <lineage>
        <taxon>Bacteria</taxon>
        <taxon>Bacillati</taxon>
        <taxon>Actinomycetota</taxon>
        <taxon>Actinomycetes</taxon>
        <taxon>Actinomycetales</taxon>
        <taxon>Actinomycetaceae</taxon>
        <taxon>Mobiluncus</taxon>
    </lineage>
</organism>
<comment type="subcellular location">
    <subcellularLocation>
        <location evidence="1">Cell membrane</location>
        <topology evidence="1">Multi-pass membrane protein</topology>
    </subcellularLocation>
</comment>
<dbReference type="AlphaFoldDB" id="A0A7K0K0Z1"/>
<evidence type="ECO:0000256" key="1">
    <source>
        <dbReference type="ARBA" id="ARBA00004651"/>
    </source>
</evidence>